<dbReference type="PANTHER" id="PTHR32308">
    <property type="entry name" value="LYASE BETA SUBUNIT, PUTATIVE (AFU_ORTHOLOGUE AFUA_4G13030)-RELATED"/>
    <property type="match status" value="1"/>
</dbReference>
<protein>
    <submittedName>
        <fullName evidence="8">CoA ester lyase</fullName>
    </submittedName>
</protein>
<evidence type="ECO:0000256" key="1">
    <source>
        <dbReference type="ARBA" id="ARBA00001946"/>
    </source>
</evidence>
<keyword evidence="3 6" id="KW-0479">Metal-binding</keyword>
<dbReference type="Pfam" id="PF03328">
    <property type="entry name" value="HpcH_HpaI"/>
    <property type="match status" value="1"/>
</dbReference>
<keyword evidence="8" id="KW-0456">Lyase</keyword>
<dbReference type="GO" id="GO:0000287">
    <property type="term" value="F:magnesium ion binding"/>
    <property type="evidence" value="ECO:0007669"/>
    <property type="project" value="TreeGrafter"/>
</dbReference>
<reference evidence="8" key="1">
    <citation type="submission" date="2020-12" db="EMBL/GenBank/DDBJ databases">
        <title>Methylobrevis albus sp. nov., isolated from fresh water lack sediment.</title>
        <authorList>
            <person name="Zou Q."/>
        </authorList>
    </citation>
    <scope>NUCLEOTIDE SEQUENCE</scope>
    <source>
        <strain evidence="8">L22</strain>
    </source>
</reference>
<evidence type="ECO:0000313" key="9">
    <source>
        <dbReference type="Proteomes" id="UP000631694"/>
    </source>
</evidence>
<comment type="similarity">
    <text evidence="2">Belongs to the HpcH/HpaI aldolase family.</text>
</comment>
<dbReference type="SUPFAM" id="SSF51621">
    <property type="entry name" value="Phosphoenolpyruvate/pyruvate domain"/>
    <property type="match status" value="1"/>
</dbReference>
<dbReference type="Proteomes" id="UP000631694">
    <property type="component" value="Unassembled WGS sequence"/>
</dbReference>
<dbReference type="RefSeq" id="WP_197311898.1">
    <property type="nucleotide sequence ID" value="NZ_JADZLT010000051.1"/>
</dbReference>
<dbReference type="GO" id="GO:0006107">
    <property type="term" value="P:oxaloacetate metabolic process"/>
    <property type="evidence" value="ECO:0007669"/>
    <property type="project" value="TreeGrafter"/>
</dbReference>
<name>A0A931I3Y0_9HYPH</name>
<dbReference type="InterPro" id="IPR011206">
    <property type="entry name" value="Citrate_lyase_beta/mcl1/mcl2"/>
</dbReference>
<dbReference type="PIRSF" id="PIRSF015582">
    <property type="entry name" value="Cit_lyase_B"/>
    <property type="match status" value="1"/>
</dbReference>
<keyword evidence="9" id="KW-1185">Reference proteome</keyword>
<evidence type="ECO:0000256" key="5">
    <source>
        <dbReference type="PIRSR" id="PIRSR015582-1"/>
    </source>
</evidence>
<sequence length="299" mass="32404">MTAVRPRRSVLYMPGSNARALDKARSLAADALIFDMEDAVAPDAKPEARTIIDAALRDGGYGGREILIRINGLATQWGRDDLAAAVASRPDAVLVPKVSSAEDLERISFEMRRLGAPAEMKVWAMIETPLAILSLREIASFAARPGSRLAGFVLGLNDLAKETGAQFVPGRAPMLPWMMMALAAARAFGLVVLDGVFNDIYDEEGFAAECRQGREFGFDGKTLVHPKQIAPANAAFVPSVEEIEWARVIVDTFNRPENADKSAIKIDGRMVERLHAEMAAKTLLLSDAIRRTDSLALAS</sequence>
<dbReference type="Gene3D" id="3.20.20.60">
    <property type="entry name" value="Phosphoenolpyruvate-binding domains"/>
    <property type="match status" value="1"/>
</dbReference>
<proteinExistence type="inferred from homology"/>
<feature type="domain" description="HpcH/HpaI aldolase/citrate lyase" evidence="7">
    <location>
        <begin position="8"/>
        <end position="226"/>
    </location>
</feature>
<dbReference type="PANTHER" id="PTHR32308:SF10">
    <property type="entry name" value="CITRATE LYASE SUBUNIT BETA"/>
    <property type="match status" value="1"/>
</dbReference>
<dbReference type="InterPro" id="IPR005000">
    <property type="entry name" value="Aldolase/citrate-lyase_domain"/>
</dbReference>
<organism evidence="8 9">
    <name type="scientific">Methylobrevis albus</name>
    <dbReference type="NCBI Taxonomy" id="2793297"/>
    <lineage>
        <taxon>Bacteria</taxon>
        <taxon>Pseudomonadati</taxon>
        <taxon>Pseudomonadota</taxon>
        <taxon>Alphaproteobacteria</taxon>
        <taxon>Hyphomicrobiales</taxon>
        <taxon>Pleomorphomonadaceae</taxon>
        <taxon>Methylobrevis</taxon>
    </lineage>
</organism>
<accession>A0A931I3Y0</accession>
<dbReference type="AlphaFoldDB" id="A0A931I3Y0"/>
<feature type="binding site" evidence="6">
    <location>
        <position position="158"/>
    </location>
    <ligand>
        <name>Mg(2+)</name>
        <dbReference type="ChEBI" id="CHEBI:18420"/>
    </ligand>
</feature>
<evidence type="ECO:0000256" key="6">
    <source>
        <dbReference type="PIRSR" id="PIRSR015582-2"/>
    </source>
</evidence>
<feature type="binding site" evidence="5">
    <location>
        <position position="127"/>
    </location>
    <ligand>
        <name>substrate</name>
    </ligand>
</feature>
<evidence type="ECO:0000256" key="4">
    <source>
        <dbReference type="ARBA" id="ARBA00022842"/>
    </source>
</evidence>
<gene>
    <name evidence="8" type="ORF">I5731_13350</name>
</gene>
<dbReference type="GO" id="GO:0016829">
    <property type="term" value="F:lyase activity"/>
    <property type="evidence" value="ECO:0007669"/>
    <property type="project" value="UniProtKB-KW"/>
</dbReference>
<feature type="binding site" evidence="6">
    <location>
        <position position="127"/>
    </location>
    <ligand>
        <name>Mg(2+)</name>
        <dbReference type="ChEBI" id="CHEBI:18420"/>
    </ligand>
</feature>
<feature type="binding site" evidence="5">
    <location>
        <position position="69"/>
    </location>
    <ligand>
        <name>substrate</name>
    </ligand>
</feature>
<comment type="cofactor">
    <cofactor evidence="1">
        <name>Mg(2+)</name>
        <dbReference type="ChEBI" id="CHEBI:18420"/>
    </cofactor>
</comment>
<keyword evidence="4 6" id="KW-0460">Magnesium</keyword>
<evidence type="ECO:0000256" key="3">
    <source>
        <dbReference type="ARBA" id="ARBA00022723"/>
    </source>
</evidence>
<evidence type="ECO:0000313" key="8">
    <source>
        <dbReference type="EMBL" id="MBH0238816.1"/>
    </source>
</evidence>
<dbReference type="InterPro" id="IPR040442">
    <property type="entry name" value="Pyrv_kinase-like_dom_sf"/>
</dbReference>
<evidence type="ECO:0000256" key="2">
    <source>
        <dbReference type="ARBA" id="ARBA00005568"/>
    </source>
</evidence>
<dbReference type="InterPro" id="IPR015813">
    <property type="entry name" value="Pyrv/PenolPyrv_kinase-like_dom"/>
</dbReference>
<comment type="caution">
    <text evidence="8">The sequence shown here is derived from an EMBL/GenBank/DDBJ whole genome shotgun (WGS) entry which is preliminary data.</text>
</comment>
<dbReference type="EMBL" id="JADZLT010000051">
    <property type="protein sequence ID" value="MBH0238816.1"/>
    <property type="molecule type" value="Genomic_DNA"/>
</dbReference>
<evidence type="ECO:0000259" key="7">
    <source>
        <dbReference type="Pfam" id="PF03328"/>
    </source>
</evidence>